<evidence type="ECO:0000256" key="2">
    <source>
        <dbReference type="ARBA" id="ARBA00022475"/>
    </source>
</evidence>
<evidence type="ECO:0000313" key="8">
    <source>
        <dbReference type="EMBL" id="HJC34451.1"/>
    </source>
</evidence>
<feature type="transmembrane region" description="Helical" evidence="6">
    <location>
        <begin position="306"/>
        <end position="328"/>
    </location>
</feature>
<feature type="transmembrane region" description="Helical" evidence="6">
    <location>
        <begin position="275"/>
        <end position="294"/>
    </location>
</feature>
<evidence type="ECO:0000256" key="4">
    <source>
        <dbReference type="ARBA" id="ARBA00022989"/>
    </source>
</evidence>
<dbReference type="GO" id="GO:0005886">
    <property type="term" value="C:plasma membrane"/>
    <property type="evidence" value="ECO:0007669"/>
    <property type="project" value="UniProtKB-SubCell"/>
</dbReference>
<dbReference type="SUPFAM" id="SSF56281">
    <property type="entry name" value="Metallo-hydrolase/oxidoreductase"/>
    <property type="match status" value="1"/>
</dbReference>
<feature type="transmembrane region" description="Helical" evidence="6">
    <location>
        <begin position="384"/>
        <end position="404"/>
    </location>
</feature>
<reference evidence="8" key="2">
    <citation type="submission" date="2021-04" db="EMBL/GenBank/DDBJ databases">
        <authorList>
            <person name="Gilroy R."/>
        </authorList>
    </citation>
    <scope>NUCLEOTIDE SEQUENCE</scope>
    <source>
        <strain evidence="8">ChiW19-954</strain>
    </source>
</reference>
<keyword evidence="4 6" id="KW-1133">Transmembrane helix</keyword>
<comment type="caution">
    <text evidence="8">The sequence shown here is derived from an EMBL/GenBank/DDBJ whole genome shotgun (WGS) entry which is preliminary data.</text>
</comment>
<dbReference type="InterPro" id="IPR052159">
    <property type="entry name" value="Competence_DNA_uptake"/>
</dbReference>
<evidence type="ECO:0000256" key="5">
    <source>
        <dbReference type="ARBA" id="ARBA00023136"/>
    </source>
</evidence>
<gene>
    <name evidence="8" type="ORF">H9758_07650</name>
</gene>
<feature type="transmembrane region" description="Helical" evidence="6">
    <location>
        <begin position="455"/>
        <end position="474"/>
    </location>
</feature>
<dbReference type="InterPro" id="IPR004477">
    <property type="entry name" value="ComEC_N"/>
</dbReference>
<feature type="transmembrane region" description="Helical" evidence="6">
    <location>
        <begin position="205"/>
        <end position="224"/>
    </location>
</feature>
<dbReference type="PANTHER" id="PTHR30619">
    <property type="entry name" value="DNA INTERNALIZATION/COMPETENCE PROTEIN COMEC/REC2"/>
    <property type="match status" value="1"/>
</dbReference>
<feature type="transmembrane region" description="Helical" evidence="6">
    <location>
        <begin position="230"/>
        <end position="254"/>
    </location>
</feature>
<dbReference type="InterPro" id="IPR025405">
    <property type="entry name" value="DUF4131"/>
</dbReference>
<dbReference type="AlphaFoldDB" id="A0A9D2NN45"/>
<feature type="domain" description="Metallo-beta-lactamase" evidence="7">
    <location>
        <begin position="535"/>
        <end position="743"/>
    </location>
</feature>
<dbReference type="Proteomes" id="UP000823890">
    <property type="component" value="Unassembled WGS sequence"/>
</dbReference>
<feature type="transmembrane region" description="Helical" evidence="6">
    <location>
        <begin position="411"/>
        <end position="431"/>
    </location>
</feature>
<dbReference type="CDD" id="cd07731">
    <property type="entry name" value="ComA-like_MBL-fold"/>
    <property type="match status" value="1"/>
</dbReference>
<reference evidence="8" key="1">
    <citation type="journal article" date="2021" name="PeerJ">
        <title>Extensive microbial diversity within the chicken gut microbiome revealed by metagenomics and culture.</title>
        <authorList>
            <person name="Gilroy R."/>
            <person name="Ravi A."/>
            <person name="Getino M."/>
            <person name="Pursley I."/>
            <person name="Horton D.L."/>
            <person name="Alikhan N.F."/>
            <person name="Baker D."/>
            <person name="Gharbi K."/>
            <person name="Hall N."/>
            <person name="Watson M."/>
            <person name="Adriaenssens E.M."/>
            <person name="Foster-Nyarko E."/>
            <person name="Jarju S."/>
            <person name="Secka A."/>
            <person name="Antonio M."/>
            <person name="Oren A."/>
            <person name="Chaudhuri R.R."/>
            <person name="La Ragione R."/>
            <person name="Hildebrand F."/>
            <person name="Pallen M.J."/>
        </authorList>
    </citation>
    <scope>NUCLEOTIDE SEQUENCE</scope>
    <source>
        <strain evidence="8">ChiW19-954</strain>
    </source>
</reference>
<keyword evidence="3 6" id="KW-0812">Transmembrane</keyword>
<comment type="subcellular location">
    <subcellularLocation>
        <location evidence="1">Cell membrane</location>
        <topology evidence="1">Multi-pass membrane protein</topology>
    </subcellularLocation>
</comment>
<organism evidence="8 9">
    <name type="scientific">Candidatus Mediterraneibacter faecipullorum</name>
    <dbReference type="NCBI Taxonomy" id="2838670"/>
    <lineage>
        <taxon>Bacteria</taxon>
        <taxon>Bacillati</taxon>
        <taxon>Bacillota</taxon>
        <taxon>Clostridia</taxon>
        <taxon>Lachnospirales</taxon>
        <taxon>Lachnospiraceae</taxon>
        <taxon>Mediterraneibacter</taxon>
    </lineage>
</organism>
<dbReference type="NCBIfam" id="TIGR00360">
    <property type="entry name" value="ComEC_N-term"/>
    <property type="match status" value="1"/>
</dbReference>
<dbReference type="SMART" id="SM00849">
    <property type="entry name" value="Lactamase_B"/>
    <property type="match status" value="1"/>
</dbReference>
<dbReference type="Pfam" id="PF13567">
    <property type="entry name" value="DUF4131"/>
    <property type="match status" value="1"/>
</dbReference>
<dbReference type="Pfam" id="PF00753">
    <property type="entry name" value="Lactamase_B"/>
    <property type="match status" value="1"/>
</dbReference>
<evidence type="ECO:0000256" key="6">
    <source>
        <dbReference type="SAM" id="Phobius"/>
    </source>
</evidence>
<dbReference type="Gene3D" id="3.60.15.10">
    <property type="entry name" value="Ribonuclease Z/Hydroxyacylglutathione hydrolase-like"/>
    <property type="match status" value="1"/>
</dbReference>
<sequence>MKKRPLCAICILFLVIQSIRVLFSGVEETQPSALEKVVSYGEKQVELAGTVYRIEEKKKVTAVFLKDSTVSVAGQMLNESELLVYISKNETEQSTEIKIGNRAAVSGEAEIFETARNPGNFDQKTYYLRQGIHVLVWAEQFRILSLDIKPVRQFLSEVRGRWNELLVRHLGDYYGGTMSAILLGEKSGLDARMKTMYQKCGISHLLAISGLHMTFLGMGIYNLLRKAGCGFVISGLAGGILLILYSLMIGAGVSSLRALIMFMVRIGAEITGRDYDLLTSLFLSAAILCFRQPLYLTDAGFQLSYGAILGIALFSPVFSEMFGCAQVSDRKRRLERKKTGRILWMQSKGLTAFLWILNGLSTSLAVNVFLLGPLLWFYFEVPPYSVFLNLIVIPVMPVAMGAGVAGSALSLMSDAAGGAVLQICGGVLRSYDQVCTWAGMLPCNRFVAGKPDAPWIVVYYLVLAGLWILFKYIVGKREQEEEKRKSGNKISNKSRKPCRLPGCAILFFAAGMALVCRGGFRLPDEAQITVLDVGQGDGIHIRHDSLNCLIDGGSSDVSSVGTYRLEPYFLSRGVDALDYVFVTHGDDDHISGVREMLENQTFGVKIRNLVMPPLEYQDEKLIELAQTAVKNGTRVTVMDPGDKITTGAAEEEKGMVLTCIGPESGLEVEPGNETSLVLDLSFGEFDMLFTGDVEGSGEESLISSGLLRDYDILKAAHHGSKNSGTEEFLQITASEYAVISAGKDNRYGHPHAETLQRLNDAGGTVYSTQDNGAVMIRSDGVTMTINGFK</sequence>
<dbReference type="InterPro" id="IPR001279">
    <property type="entry name" value="Metallo-B-lactamas"/>
</dbReference>
<feature type="transmembrane region" description="Helical" evidence="6">
    <location>
        <begin position="500"/>
        <end position="520"/>
    </location>
</feature>
<feature type="transmembrane region" description="Helical" evidence="6">
    <location>
        <begin position="349"/>
        <end position="378"/>
    </location>
</feature>
<accession>A0A9D2NN45</accession>
<protein>
    <submittedName>
        <fullName evidence="8">ComEC/Rec2 family competence protein</fullName>
    </submittedName>
</protein>
<dbReference type="InterPro" id="IPR036866">
    <property type="entry name" value="RibonucZ/Hydroxyglut_hydro"/>
</dbReference>
<evidence type="ECO:0000313" key="9">
    <source>
        <dbReference type="Proteomes" id="UP000823890"/>
    </source>
</evidence>
<evidence type="ECO:0000259" key="7">
    <source>
        <dbReference type="SMART" id="SM00849"/>
    </source>
</evidence>
<dbReference type="EMBL" id="DWWO01000097">
    <property type="protein sequence ID" value="HJC34451.1"/>
    <property type="molecule type" value="Genomic_DNA"/>
</dbReference>
<dbReference type="Pfam" id="PF03772">
    <property type="entry name" value="Competence"/>
    <property type="match status" value="1"/>
</dbReference>
<keyword evidence="2" id="KW-1003">Cell membrane</keyword>
<keyword evidence="5 6" id="KW-0472">Membrane</keyword>
<proteinExistence type="predicted"/>
<name>A0A9D2NN45_9FIRM</name>
<dbReference type="PANTHER" id="PTHR30619:SF7">
    <property type="entry name" value="BETA-LACTAMASE DOMAIN PROTEIN"/>
    <property type="match status" value="1"/>
</dbReference>
<dbReference type="InterPro" id="IPR035681">
    <property type="entry name" value="ComA-like_MBL"/>
</dbReference>
<evidence type="ECO:0000256" key="1">
    <source>
        <dbReference type="ARBA" id="ARBA00004651"/>
    </source>
</evidence>
<evidence type="ECO:0000256" key="3">
    <source>
        <dbReference type="ARBA" id="ARBA00022692"/>
    </source>
</evidence>